<organism evidence="12 13">
    <name type="scientific">Triparma strigata</name>
    <dbReference type="NCBI Taxonomy" id="1606541"/>
    <lineage>
        <taxon>Eukaryota</taxon>
        <taxon>Sar</taxon>
        <taxon>Stramenopiles</taxon>
        <taxon>Ochrophyta</taxon>
        <taxon>Bolidophyceae</taxon>
        <taxon>Parmales</taxon>
        <taxon>Triparmaceae</taxon>
        <taxon>Triparma</taxon>
    </lineage>
</organism>
<dbReference type="GO" id="GO:0005524">
    <property type="term" value="F:ATP binding"/>
    <property type="evidence" value="ECO:0007669"/>
    <property type="project" value="UniProtKB-KW"/>
</dbReference>
<reference evidence="13" key="1">
    <citation type="journal article" date="2023" name="Commun. Biol.">
        <title>Genome analysis of Parmales, the sister group of diatoms, reveals the evolutionary specialization of diatoms from phago-mixotrophs to photoautotrophs.</title>
        <authorList>
            <person name="Ban H."/>
            <person name="Sato S."/>
            <person name="Yoshikawa S."/>
            <person name="Yamada K."/>
            <person name="Nakamura Y."/>
            <person name="Ichinomiya M."/>
            <person name="Sato N."/>
            <person name="Blanc-Mathieu R."/>
            <person name="Endo H."/>
            <person name="Kuwata A."/>
            <person name="Ogata H."/>
        </authorList>
    </citation>
    <scope>NUCLEOTIDE SEQUENCE [LARGE SCALE GENOMIC DNA]</scope>
    <source>
        <strain evidence="13">NIES 3701</strain>
    </source>
</reference>
<dbReference type="CDD" id="cd00805">
    <property type="entry name" value="TyrRS_core"/>
    <property type="match status" value="1"/>
</dbReference>
<evidence type="ECO:0000256" key="5">
    <source>
        <dbReference type="ARBA" id="ARBA00022884"/>
    </source>
</evidence>
<sequence length="419" mass="46353">MRDRGYLFQCTNLKALDTALLSSTPTSPLSAYLGFDATADSLHVGSLLQIMILRHLQKSGARPVVLVGGATSKVGDPTGKDESRKMLDDDDIGNNIKGISKVFETFINFEEDNEEEGQPKAKMVNNEDWLGGLKYLNFLRDYGTYFTVNRMLSFESVKQRMARENPLSFLEFNYMILQAYDFLELSRREGVQLQLGGSDQWGNIVQGVELTRKVDQKQVFGLTAPLITTSDGKKMGKTEGGAIWLNADKFSPYEYWQFWRNTADADVARFLKLFTEIPLDVIEKLSQLEGASINEAKKILADEATALLHGPDCIASIRETADNLFASKSDGAAGDTSGLERVVLSRSDLGTAKAVDMFLQLKLATSKKDAKRLIAGGGARIVNEQITDEAYVLREEDFVDGECVLRAGKKRAGVVVLEE</sequence>
<dbReference type="GO" id="GO:0006437">
    <property type="term" value="P:tyrosyl-tRNA aminoacylation"/>
    <property type="evidence" value="ECO:0007669"/>
    <property type="project" value="InterPro"/>
</dbReference>
<dbReference type="PRINTS" id="PR01040">
    <property type="entry name" value="TRNASYNTHTYR"/>
</dbReference>
<dbReference type="Gene3D" id="3.10.290.10">
    <property type="entry name" value="RNA-binding S4 domain"/>
    <property type="match status" value="1"/>
</dbReference>
<evidence type="ECO:0000259" key="11">
    <source>
        <dbReference type="Pfam" id="PF22421"/>
    </source>
</evidence>
<dbReference type="HAMAP" id="MF_02006">
    <property type="entry name" value="Tyr_tRNA_synth_type1"/>
    <property type="match status" value="1"/>
</dbReference>
<dbReference type="InterPro" id="IPR024088">
    <property type="entry name" value="Tyr-tRNA-ligase_bac-type"/>
</dbReference>
<evidence type="ECO:0000313" key="13">
    <source>
        <dbReference type="Proteomes" id="UP001165085"/>
    </source>
</evidence>
<dbReference type="SUPFAM" id="SSF52374">
    <property type="entry name" value="Nucleotidylyl transferase"/>
    <property type="match status" value="1"/>
</dbReference>
<dbReference type="EMBL" id="BRXY01000268">
    <property type="protein sequence ID" value="GMH82464.1"/>
    <property type="molecule type" value="Genomic_DNA"/>
</dbReference>
<dbReference type="GO" id="GO:0005829">
    <property type="term" value="C:cytosol"/>
    <property type="evidence" value="ECO:0007669"/>
    <property type="project" value="TreeGrafter"/>
</dbReference>
<dbReference type="Pfam" id="PF22421">
    <property type="entry name" value="SYY_C-terminal"/>
    <property type="match status" value="1"/>
</dbReference>
<dbReference type="Proteomes" id="UP001165085">
    <property type="component" value="Unassembled WGS sequence"/>
</dbReference>
<name>A0A9W7B9V7_9STRA</name>
<comment type="catalytic activity">
    <reaction evidence="9 10">
        <text>tRNA(Tyr) + L-tyrosine + ATP = L-tyrosyl-tRNA(Tyr) + AMP + diphosphate + H(+)</text>
        <dbReference type="Rhea" id="RHEA:10220"/>
        <dbReference type="Rhea" id="RHEA-COMP:9706"/>
        <dbReference type="Rhea" id="RHEA-COMP:9707"/>
        <dbReference type="ChEBI" id="CHEBI:15378"/>
        <dbReference type="ChEBI" id="CHEBI:30616"/>
        <dbReference type="ChEBI" id="CHEBI:33019"/>
        <dbReference type="ChEBI" id="CHEBI:58315"/>
        <dbReference type="ChEBI" id="CHEBI:78442"/>
        <dbReference type="ChEBI" id="CHEBI:78536"/>
        <dbReference type="ChEBI" id="CHEBI:456215"/>
        <dbReference type="EC" id="6.1.1.1"/>
    </reaction>
</comment>
<dbReference type="InterPro" id="IPR002307">
    <property type="entry name" value="Tyr-tRNA-ligase"/>
</dbReference>
<dbReference type="Gene3D" id="1.10.240.10">
    <property type="entry name" value="Tyrosyl-Transfer RNA Synthetase"/>
    <property type="match status" value="1"/>
</dbReference>
<keyword evidence="3 10" id="KW-0547">Nucleotide-binding</keyword>
<keyword evidence="4 10" id="KW-0067">ATP-binding</keyword>
<keyword evidence="7 10" id="KW-0030">Aminoacyl-tRNA synthetase</keyword>
<dbReference type="GO" id="GO:0003723">
    <property type="term" value="F:RNA binding"/>
    <property type="evidence" value="ECO:0007669"/>
    <property type="project" value="UniProtKB-KW"/>
</dbReference>
<proteinExistence type="inferred from homology"/>
<comment type="caution">
    <text evidence="12">The sequence shown here is derived from an EMBL/GenBank/DDBJ whole genome shotgun (WGS) entry which is preliminary data.</text>
</comment>
<dbReference type="Pfam" id="PF00579">
    <property type="entry name" value="tRNA-synt_1b"/>
    <property type="match status" value="1"/>
</dbReference>
<dbReference type="InterPro" id="IPR014729">
    <property type="entry name" value="Rossmann-like_a/b/a_fold"/>
</dbReference>
<dbReference type="NCBIfam" id="TIGR00234">
    <property type="entry name" value="tyrS"/>
    <property type="match status" value="1"/>
</dbReference>
<evidence type="ECO:0000256" key="7">
    <source>
        <dbReference type="ARBA" id="ARBA00023146"/>
    </source>
</evidence>
<evidence type="ECO:0000256" key="9">
    <source>
        <dbReference type="ARBA" id="ARBA00048248"/>
    </source>
</evidence>
<evidence type="ECO:0000256" key="3">
    <source>
        <dbReference type="ARBA" id="ARBA00022741"/>
    </source>
</evidence>
<evidence type="ECO:0000256" key="2">
    <source>
        <dbReference type="ARBA" id="ARBA00022598"/>
    </source>
</evidence>
<dbReference type="InterPro" id="IPR002305">
    <property type="entry name" value="aa-tRNA-synth_Ic"/>
</dbReference>
<accession>A0A9W7B9V7</accession>
<dbReference type="InterPro" id="IPR054608">
    <property type="entry name" value="SYY-like_C"/>
</dbReference>
<dbReference type="AlphaFoldDB" id="A0A9W7B9V7"/>
<dbReference type="PANTHER" id="PTHR11766:SF0">
    <property type="entry name" value="TYROSINE--TRNA LIGASE, MITOCHONDRIAL"/>
    <property type="match status" value="1"/>
</dbReference>
<dbReference type="InterPro" id="IPR024107">
    <property type="entry name" value="Tyr-tRNA-ligase_bac_1"/>
</dbReference>
<gene>
    <name evidence="12" type="ORF">TrST_g12485</name>
</gene>
<evidence type="ECO:0000256" key="10">
    <source>
        <dbReference type="RuleBase" id="RU361234"/>
    </source>
</evidence>
<dbReference type="OrthoDB" id="337870at2759"/>
<evidence type="ECO:0000256" key="4">
    <source>
        <dbReference type="ARBA" id="ARBA00022840"/>
    </source>
</evidence>
<dbReference type="GO" id="GO:0004831">
    <property type="term" value="F:tyrosine-tRNA ligase activity"/>
    <property type="evidence" value="ECO:0007669"/>
    <property type="project" value="UniProtKB-EC"/>
</dbReference>
<keyword evidence="6 10" id="KW-0648">Protein biosynthesis</keyword>
<keyword evidence="2 10" id="KW-0436">Ligase</keyword>
<protein>
    <recommendedName>
        <fullName evidence="1 10">Tyrosine--tRNA ligase</fullName>
        <ecNumber evidence="1 10">6.1.1.1</ecNumber>
    </recommendedName>
    <alternativeName>
        <fullName evidence="8 10">Tyrosyl-tRNA synthetase</fullName>
    </alternativeName>
</protein>
<evidence type="ECO:0000313" key="12">
    <source>
        <dbReference type="EMBL" id="GMH82464.1"/>
    </source>
</evidence>
<evidence type="ECO:0000256" key="6">
    <source>
        <dbReference type="ARBA" id="ARBA00022917"/>
    </source>
</evidence>
<comment type="similarity">
    <text evidence="10">Belongs to the class-I aminoacyl-tRNA synthetase family.</text>
</comment>
<dbReference type="InterPro" id="IPR036986">
    <property type="entry name" value="S4_RNA-bd_sf"/>
</dbReference>
<dbReference type="PANTHER" id="PTHR11766">
    <property type="entry name" value="TYROSYL-TRNA SYNTHETASE"/>
    <property type="match status" value="1"/>
</dbReference>
<dbReference type="Gene3D" id="3.40.50.620">
    <property type="entry name" value="HUPs"/>
    <property type="match status" value="1"/>
</dbReference>
<feature type="domain" description="Tyrosine--tRNA ligase SYY-like C-terminal" evidence="11">
    <location>
        <begin position="352"/>
        <end position="411"/>
    </location>
</feature>
<evidence type="ECO:0000256" key="1">
    <source>
        <dbReference type="ARBA" id="ARBA00013160"/>
    </source>
</evidence>
<keyword evidence="13" id="KW-1185">Reference proteome</keyword>
<keyword evidence="5" id="KW-0694">RNA-binding</keyword>
<dbReference type="FunFam" id="1.10.240.10:FF:000001">
    <property type="entry name" value="Tyrosine--tRNA ligase"/>
    <property type="match status" value="1"/>
</dbReference>
<dbReference type="EC" id="6.1.1.1" evidence="1 10"/>
<dbReference type="SUPFAM" id="SSF55174">
    <property type="entry name" value="Alpha-L RNA-binding motif"/>
    <property type="match status" value="1"/>
</dbReference>
<evidence type="ECO:0000256" key="8">
    <source>
        <dbReference type="ARBA" id="ARBA00033323"/>
    </source>
</evidence>